<dbReference type="EMBL" id="ML208640">
    <property type="protein sequence ID" value="TFK61649.1"/>
    <property type="molecule type" value="Genomic_DNA"/>
</dbReference>
<name>A0ACD3A8C0_9AGAR</name>
<evidence type="ECO:0000313" key="1">
    <source>
        <dbReference type="EMBL" id="TFK61649.1"/>
    </source>
</evidence>
<accession>A0ACD3A8C0</accession>
<reference evidence="1 2" key="1">
    <citation type="journal article" date="2019" name="Nat. Ecol. Evol.">
        <title>Megaphylogeny resolves global patterns of mushroom evolution.</title>
        <authorList>
            <person name="Varga T."/>
            <person name="Krizsan K."/>
            <person name="Foldi C."/>
            <person name="Dima B."/>
            <person name="Sanchez-Garcia M."/>
            <person name="Sanchez-Ramirez S."/>
            <person name="Szollosi G.J."/>
            <person name="Szarkandi J.G."/>
            <person name="Papp V."/>
            <person name="Albert L."/>
            <person name="Andreopoulos W."/>
            <person name="Angelini C."/>
            <person name="Antonin V."/>
            <person name="Barry K.W."/>
            <person name="Bougher N.L."/>
            <person name="Buchanan P."/>
            <person name="Buyck B."/>
            <person name="Bense V."/>
            <person name="Catcheside P."/>
            <person name="Chovatia M."/>
            <person name="Cooper J."/>
            <person name="Damon W."/>
            <person name="Desjardin D."/>
            <person name="Finy P."/>
            <person name="Geml J."/>
            <person name="Haridas S."/>
            <person name="Hughes K."/>
            <person name="Justo A."/>
            <person name="Karasinski D."/>
            <person name="Kautmanova I."/>
            <person name="Kiss B."/>
            <person name="Kocsube S."/>
            <person name="Kotiranta H."/>
            <person name="LaButti K.M."/>
            <person name="Lechner B.E."/>
            <person name="Liimatainen K."/>
            <person name="Lipzen A."/>
            <person name="Lukacs Z."/>
            <person name="Mihaltcheva S."/>
            <person name="Morgado L.N."/>
            <person name="Niskanen T."/>
            <person name="Noordeloos M.E."/>
            <person name="Ohm R.A."/>
            <person name="Ortiz-Santana B."/>
            <person name="Ovrebo C."/>
            <person name="Racz N."/>
            <person name="Riley R."/>
            <person name="Savchenko A."/>
            <person name="Shiryaev A."/>
            <person name="Soop K."/>
            <person name="Spirin V."/>
            <person name="Szebenyi C."/>
            <person name="Tomsovsky M."/>
            <person name="Tulloss R.E."/>
            <person name="Uehling J."/>
            <person name="Grigoriev I.V."/>
            <person name="Vagvolgyi C."/>
            <person name="Papp T."/>
            <person name="Martin F.M."/>
            <person name="Miettinen O."/>
            <person name="Hibbett D.S."/>
            <person name="Nagy L.G."/>
        </authorList>
    </citation>
    <scope>NUCLEOTIDE SEQUENCE [LARGE SCALE GENOMIC DNA]</scope>
    <source>
        <strain evidence="1 2">NL-1719</strain>
    </source>
</reference>
<sequence>MLVLPGSSAISTSKRDVLLKSTKVLLSKIASVDAIWIHLVKCTSLENENELSQPNSTLRHTLDRLLEYGDDTSLAGTKFRLTGSNTIYVVPRPGSISPWSSKATDIAGLCNLKPYVERLERGIAFVFEVADNGDVSQSDVDLIAHLIHDRMTQVVQLTLPHEDLLFSHNQPRPLKSVDLQGGSDTSGEDARERLVRANKELGLALASDEIDYLIDAFISGSSPINRNPTDAELFMFAQVNSEHCRHKIFNALWTVDGQAQDLSLFQMIRNTEKLNGLGTISAYSDNAAVFEGPTAPRFGVSKGTGSQNIYGAHVEEMPILIKVETHNHPTAVSPFPGAATGSGGEIRDEGAVGRGSKPKAGLAGFTVSNLLIPGYHQPWESDFGRPSHIASALDIMIEGPLGASAFNNEFGRPALTGYFRTFLESIPLSEDGEKREVRGYHKPIMIAGGFGNVRPQFAKKSKISVGSKLVVMGGPGLLIGLGGGAASSQVSGSSSAELDFASVQRDNAEIQRRCQEVIDACVGLDGLSPIESIHDVGAGGLSNALPELVHDSGLGATFEIRDVLVADSSMSPMEIWCNESQERYVLAISSDKIQTFEEIARRERCPFSVVGVATDEEELIVTDRLLGQDVIRLKMSTLFGKPPKMSRKDNHRQLVHPEFDLTLSKYLPPSQSLSDSISNVVNRILRLPSVGSKSFLITIGDRSITGLVTRDQMVGPWQVPVADVAVTRSSYGFDVLSGEAMAMGERTPVALLNPAASARMAVAESLTNLAAAAVGDLSRVKLSANWMCAASKEGEGVALYEAVKAVGLELCPALGVGIPVGKDSMSMSMKWKQGDEPREVSSPLSLIVTAFAGVNDVSATWTPQLRTDVGEPTCLVFFDLASGKERVGASALTQVFKEIGSEAPDVENPAVVKSFFQATQKIRIEHPDLVLAYHDRSDGGLFTTIVEMCFAGRIGAEISLDMLHSSSVRNPISTLFNEELGAVVQVRQDQLEHLSGAFVSTGFPSTSIHVLGRVNDATSPDSQEIKIVYESQTIYTAKRDELQKVWAETSYQMQLLRDDPDCAAQEYSLISDPKHTGLFYDLKYDSTSLPPQLPSPELNVFSRPKVAILREQGVNGHIEMAWAFTAAGFDAIDVHMSDILSGRTSLASFRGLAACGGFSYGDVLGAGKGWAHSVLLNPIARSEFSSFFNRKSGEGAGETFALGVCNGCQFLSHLREIVPGGVESVWPEFKKNKSERFEARVSEVEIVDGEVTRKSVFLRGMEGSKLPVAVAHGEGRVSFDVGDSTGVDTREKGDTTMKGTGEGDEIIGGVAEGTTVFSQRRAATFGAQGLIAVRYVDSLGKPTEVYPLNPNGSPGGITGIQTPDGRVLALMPHPERVVALESNSWFPASMKDSSKGIGPWFRLFQNARAWCG</sequence>
<gene>
    <name evidence="1" type="ORF">BDN72DRAFT_965042</name>
</gene>
<evidence type="ECO:0000313" key="2">
    <source>
        <dbReference type="Proteomes" id="UP000308600"/>
    </source>
</evidence>
<proteinExistence type="predicted"/>
<organism evidence="1 2">
    <name type="scientific">Pluteus cervinus</name>
    <dbReference type="NCBI Taxonomy" id="181527"/>
    <lineage>
        <taxon>Eukaryota</taxon>
        <taxon>Fungi</taxon>
        <taxon>Dikarya</taxon>
        <taxon>Basidiomycota</taxon>
        <taxon>Agaricomycotina</taxon>
        <taxon>Agaricomycetes</taxon>
        <taxon>Agaricomycetidae</taxon>
        <taxon>Agaricales</taxon>
        <taxon>Pluteineae</taxon>
        <taxon>Pluteaceae</taxon>
        <taxon>Pluteus</taxon>
    </lineage>
</organism>
<protein>
    <submittedName>
        <fullName evidence="1">Phosphoribosylformylglycinamidin</fullName>
    </submittedName>
</protein>
<dbReference type="Proteomes" id="UP000308600">
    <property type="component" value="Unassembled WGS sequence"/>
</dbReference>
<keyword evidence="2" id="KW-1185">Reference proteome</keyword>